<keyword evidence="3" id="KW-1185">Reference proteome</keyword>
<proteinExistence type="predicted"/>
<comment type="caution">
    <text evidence="2">The sequence shown here is derived from an EMBL/GenBank/DDBJ whole genome shotgun (WGS) entry which is preliminary data.</text>
</comment>
<protein>
    <submittedName>
        <fullName evidence="2">Uncharacterized protein</fullName>
    </submittedName>
</protein>
<dbReference type="RefSeq" id="WP_149353741.1">
    <property type="nucleotide sequence ID" value="NZ_VTRV01000195.1"/>
</dbReference>
<keyword evidence="1" id="KW-0175">Coiled coil</keyword>
<evidence type="ECO:0000313" key="2">
    <source>
        <dbReference type="EMBL" id="TZF83514.1"/>
    </source>
</evidence>
<evidence type="ECO:0000313" key="3">
    <source>
        <dbReference type="Proteomes" id="UP000323164"/>
    </source>
</evidence>
<organism evidence="2 3">
    <name type="scientific">Cognatilysobacter lacus</name>
    <dbReference type="NCBI Taxonomy" id="1643323"/>
    <lineage>
        <taxon>Bacteria</taxon>
        <taxon>Pseudomonadati</taxon>
        <taxon>Pseudomonadota</taxon>
        <taxon>Gammaproteobacteria</taxon>
        <taxon>Lysobacterales</taxon>
        <taxon>Lysobacteraceae</taxon>
        <taxon>Cognatilysobacter</taxon>
    </lineage>
</organism>
<sequence>MDISTISAAVSSLKAAKDIAQGLLALKSLSEVQGKVIELQSAILDAQGKALDAQTGIVELQDQLKAANQRIAELKSHQAFVGTLARNNGAYIAPGDPDPYCPRCVEVSVTPVHLVKTGKQEMRYWIWACPECKVQMPWHLG</sequence>
<dbReference type="EMBL" id="VTRV01000195">
    <property type="protein sequence ID" value="TZF83514.1"/>
    <property type="molecule type" value="Genomic_DNA"/>
</dbReference>
<dbReference type="AlphaFoldDB" id="A0A5D8YT51"/>
<name>A0A5D8YT51_9GAMM</name>
<feature type="coiled-coil region" evidence="1">
    <location>
        <begin position="50"/>
        <end position="77"/>
    </location>
</feature>
<accession>A0A5D8YT51</accession>
<dbReference type="Proteomes" id="UP000323164">
    <property type="component" value="Unassembled WGS sequence"/>
</dbReference>
<evidence type="ECO:0000256" key="1">
    <source>
        <dbReference type="SAM" id="Coils"/>
    </source>
</evidence>
<gene>
    <name evidence="2" type="ORF">FW784_12900</name>
</gene>
<reference evidence="2 3" key="1">
    <citation type="submission" date="2019-08" db="EMBL/GenBank/DDBJ databases">
        <title>Draft genome sequence of Lysobacter sp. UKS-15.</title>
        <authorList>
            <person name="Im W.-T."/>
        </authorList>
    </citation>
    <scope>NUCLEOTIDE SEQUENCE [LARGE SCALE GENOMIC DNA]</scope>
    <source>
        <strain evidence="2 3">UKS-15</strain>
    </source>
</reference>